<feature type="compositionally biased region" description="Basic and acidic residues" evidence="1">
    <location>
        <begin position="336"/>
        <end position="377"/>
    </location>
</feature>
<comment type="caution">
    <text evidence="2">The sequence shown here is derived from an EMBL/GenBank/DDBJ whole genome shotgun (WGS) entry which is preliminary data.</text>
</comment>
<feature type="region of interest" description="Disordered" evidence="1">
    <location>
        <begin position="312"/>
        <end position="443"/>
    </location>
</feature>
<evidence type="ECO:0000313" key="3">
    <source>
        <dbReference type="Proteomes" id="UP000689129"/>
    </source>
</evidence>
<feature type="compositionally biased region" description="Polar residues" evidence="1">
    <location>
        <begin position="382"/>
        <end position="392"/>
    </location>
</feature>
<gene>
    <name evidence="2" type="ORF">HYQ45_013038</name>
</gene>
<evidence type="ECO:0000256" key="1">
    <source>
        <dbReference type="SAM" id="MobiDB-lite"/>
    </source>
</evidence>
<feature type="compositionally biased region" description="Basic and acidic residues" evidence="1">
    <location>
        <begin position="394"/>
        <end position="406"/>
    </location>
</feature>
<reference evidence="2" key="1">
    <citation type="journal article" date="2021" name="Mol. Plant Pathol.">
        <title>A 20-kb lineage-specific genomic region tames virulence in pathogenic amphidiploid Verticillium longisporum.</title>
        <authorList>
            <person name="Harting R."/>
            <person name="Starke J."/>
            <person name="Kusch H."/>
            <person name="Poggeler S."/>
            <person name="Maurus I."/>
            <person name="Schluter R."/>
            <person name="Landesfeind M."/>
            <person name="Bulla I."/>
            <person name="Nowrousian M."/>
            <person name="de Jonge R."/>
            <person name="Stahlhut G."/>
            <person name="Hoff K.J."/>
            <person name="Asshauer K.P."/>
            <person name="Thurmer A."/>
            <person name="Stanke M."/>
            <person name="Daniel R."/>
            <person name="Morgenstern B."/>
            <person name="Thomma B.P.H.J."/>
            <person name="Kronstad J.W."/>
            <person name="Braus-Stromeyer S.A."/>
            <person name="Braus G.H."/>
        </authorList>
    </citation>
    <scope>NUCLEOTIDE SEQUENCE</scope>
    <source>
        <strain evidence="2">Vl32</strain>
    </source>
</reference>
<sequence length="491" mass="55255">MTQETYRSICPPRGTAEACSLTVVLRAIFSVLDPEEREEWLSHNIAFLKISLDDKLMLDRDYEQQQREAVRALLESGYEGETPSPYIKLAECELLLNTLWSASSTKLISEFTMREKKGDKWSDWGPVNILGRDLADWGLVDYDMTKEKEGTSLAEVASRRLCVFEQTETRHLHPQFAAPLIMRVRHVPGQRKLDFIQLQRFLMGKYYRRPYYLLAAVRGGENGTETERVRLYRPFGDRITTKCEDKTVSAHYMGDEWNVGEPGFVYMLYYLQTCDLRPEDPGDDQFVPESDDARRIIASLTEGVEQYKKQLAEKKAGERAAMGEPPRAESSSSNAARDEAARDKAARDKAARDKAARDKAARDKAARDEAAHDEAARDMSMSKITESSQAMQQRRREDKGKDKELPRPVASTGRTNTGLSLAQSTSSEERPGGNEEPRLPGRMQVKAGGHVGLVSSEMDQTSPAQPSHSHKEGTQVNIGLLLFGGLNTQKK</sequence>
<dbReference type="OrthoDB" id="4810979at2759"/>
<protein>
    <submittedName>
        <fullName evidence="2">Uncharacterized protein</fullName>
    </submittedName>
</protein>
<feature type="compositionally biased region" description="Basic and acidic residues" evidence="1">
    <location>
        <begin position="427"/>
        <end position="439"/>
    </location>
</feature>
<dbReference type="Proteomes" id="UP000689129">
    <property type="component" value="Unassembled WGS sequence"/>
</dbReference>
<feature type="compositionally biased region" description="Polar residues" evidence="1">
    <location>
        <begin position="457"/>
        <end position="467"/>
    </location>
</feature>
<feature type="region of interest" description="Disordered" evidence="1">
    <location>
        <begin position="455"/>
        <end position="476"/>
    </location>
</feature>
<organism evidence="2 3">
    <name type="scientific">Verticillium longisporum</name>
    <name type="common">Verticillium dahliae var. longisporum</name>
    <dbReference type="NCBI Taxonomy" id="100787"/>
    <lineage>
        <taxon>Eukaryota</taxon>
        <taxon>Fungi</taxon>
        <taxon>Dikarya</taxon>
        <taxon>Ascomycota</taxon>
        <taxon>Pezizomycotina</taxon>
        <taxon>Sordariomycetes</taxon>
        <taxon>Hypocreomycetidae</taxon>
        <taxon>Glomerellales</taxon>
        <taxon>Plectosphaerellaceae</taxon>
        <taxon>Verticillium</taxon>
    </lineage>
</organism>
<dbReference type="AlphaFoldDB" id="A0A8I3ALB7"/>
<dbReference type="EMBL" id="JAEMWZ010000310">
    <property type="protein sequence ID" value="KAG7125640.1"/>
    <property type="molecule type" value="Genomic_DNA"/>
</dbReference>
<feature type="compositionally biased region" description="Polar residues" evidence="1">
    <location>
        <begin position="412"/>
        <end position="426"/>
    </location>
</feature>
<proteinExistence type="predicted"/>
<accession>A0A8I3ALB7</accession>
<evidence type="ECO:0000313" key="2">
    <source>
        <dbReference type="EMBL" id="KAG7125640.1"/>
    </source>
</evidence>
<name>A0A8I3ALB7_VERLO</name>